<dbReference type="KEGG" id="srt:Srot_1035"/>
<dbReference type="eggNOG" id="COG3170">
    <property type="taxonomic scope" value="Bacteria"/>
</dbReference>
<evidence type="ECO:0000313" key="4">
    <source>
        <dbReference type="Proteomes" id="UP000002247"/>
    </source>
</evidence>
<protein>
    <recommendedName>
        <fullName evidence="5">DUF3828 domain-containing protein</fullName>
    </recommendedName>
</protein>
<evidence type="ECO:0000256" key="2">
    <source>
        <dbReference type="SAM" id="SignalP"/>
    </source>
</evidence>
<sequence>MPRILAATMLLFLTSLLTSCDRSVSQGRPDSHQETPSTAAVPQTLEAATAAAQEYADRRSANDLAGVWLLYDKEVRDVISQADYVRLNSTCRSSMQDLPLKAVGVRLDDSQHAVVRVGTMGIQVTFNMVYEDGKWLVAATDELRAEIKKPVDQIIADRRASGKCGDSATSQTGATPSSPPSTPTQ</sequence>
<organism evidence="3 4">
    <name type="scientific">Segniliparus rotundus (strain ATCC BAA-972 / CDC 1076 / CIP 108378 / DSM 44985 / JCM 13578)</name>
    <dbReference type="NCBI Taxonomy" id="640132"/>
    <lineage>
        <taxon>Bacteria</taxon>
        <taxon>Bacillati</taxon>
        <taxon>Actinomycetota</taxon>
        <taxon>Actinomycetes</taxon>
        <taxon>Mycobacteriales</taxon>
        <taxon>Segniliparaceae</taxon>
        <taxon>Segniliparus</taxon>
    </lineage>
</organism>
<feature type="compositionally biased region" description="Low complexity" evidence="1">
    <location>
        <begin position="167"/>
        <end position="176"/>
    </location>
</feature>
<evidence type="ECO:0000313" key="3">
    <source>
        <dbReference type="EMBL" id="ADG97508.1"/>
    </source>
</evidence>
<dbReference type="PROSITE" id="PS51257">
    <property type="entry name" value="PROKAR_LIPOPROTEIN"/>
    <property type="match status" value="1"/>
</dbReference>
<feature type="chain" id="PRO_5038608290" description="DUF3828 domain-containing protein" evidence="2">
    <location>
        <begin position="21"/>
        <end position="185"/>
    </location>
</feature>
<accession>D6ZEY4</accession>
<feature type="signal peptide" evidence="2">
    <location>
        <begin position="1"/>
        <end position="20"/>
    </location>
</feature>
<proteinExistence type="predicted"/>
<gene>
    <name evidence="3" type="ordered locus">Srot_1035</name>
</gene>
<evidence type="ECO:0000256" key="1">
    <source>
        <dbReference type="SAM" id="MobiDB-lite"/>
    </source>
</evidence>
<keyword evidence="2" id="KW-0732">Signal</keyword>
<dbReference type="OrthoDB" id="3687522at2"/>
<dbReference type="HOGENOM" id="CLU_1460316_0_0_11"/>
<dbReference type="AlphaFoldDB" id="D6ZEY4"/>
<name>D6ZEY4_SEGRD</name>
<reference evidence="3 4" key="1">
    <citation type="journal article" date="2010" name="Stand. Genomic Sci.">
        <title>Complete genome sequence of Segniliparus rotundus type strain (CDC 1076).</title>
        <authorList>
            <person name="Sikorski J."/>
            <person name="Lapidus A."/>
            <person name="Copeland A."/>
            <person name="Misra M."/>
            <person name="Glavina Del Rio T."/>
            <person name="Nolan M."/>
            <person name="Lucas S."/>
            <person name="Chen F."/>
            <person name="Tice H."/>
            <person name="Cheng J.F."/>
            <person name="Jando M."/>
            <person name="Schneider S."/>
            <person name="Bruce D."/>
            <person name="Goodwin L."/>
            <person name="Pitluck S."/>
            <person name="Liolios K."/>
            <person name="Mikhailova N."/>
            <person name="Pati A."/>
            <person name="Ivanova N."/>
            <person name="Mavromatis K."/>
            <person name="Chen A."/>
            <person name="Palaniappan K."/>
            <person name="Chertkov O."/>
            <person name="Land M."/>
            <person name="Hauser L."/>
            <person name="Chang Y.J."/>
            <person name="Jeffries C.D."/>
            <person name="Brettin T."/>
            <person name="Detter J.C."/>
            <person name="Han C."/>
            <person name="Rohde M."/>
            <person name="Goker M."/>
            <person name="Bristow J."/>
            <person name="Eisen J.A."/>
            <person name="Markowitz V."/>
            <person name="Hugenholtz P."/>
            <person name="Kyrpides N.C."/>
            <person name="Klenk H.P."/>
        </authorList>
    </citation>
    <scope>NUCLEOTIDE SEQUENCE [LARGE SCALE GENOMIC DNA]</scope>
    <source>
        <strain evidence="4">ATCC BAA-972 / CDC 1076 / CIP 108378 / DSM 44985 / JCM 13578</strain>
    </source>
</reference>
<dbReference type="EMBL" id="CP001958">
    <property type="protein sequence ID" value="ADG97508.1"/>
    <property type="molecule type" value="Genomic_DNA"/>
</dbReference>
<dbReference type="RefSeq" id="WP_013137964.1">
    <property type="nucleotide sequence ID" value="NC_014168.1"/>
</dbReference>
<feature type="region of interest" description="Disordered" evidence="1">
    <location>
        <begin position="158"/>
        <end position="185"/>
    </location>
</feature>
<evidence type="ECO:0008006" key="5">
    <source>
        <dbReference type="Google" id="ProtNLM"/>
    </source>
</evidence>
<dbReference type="Proteomes" id="UP000002247">
    <property type="component" value="Chromosome"/>
</dbReference>
<keyword evidence="4" id="KW-1185">Reference proteome</keyword>